<dbReference type="GO" id="GO:0051782">
    <property type="term" value="P:negative regulation of cell division"/>
    <property type="evidence" value="ECO:0007669"/>
    <property type="project" value="TreeGrafter"/>
</dbReference>
<feature type="compositionally biased region" description="Low complexity" evidence="3">
    <location>
        <begin position="38"/>
        <end position="54"/>
    </location>
</feature>
<dbReference type="PANTHER" id="PTHR43384:SF4">
    <property type="entry name" value="CELLULOSE BIOSYNTHESIS PROTEIN BCSQ-RELATED"/>
    <property type="match status" value="1"/>
</dbReference>
<reference evidence="4 5" key="1">
    <citation type="submission" date="2016-11" db="EMBL/GenBank/DDBJ databases">
        <authorList>
            <person name="Jaros S."/>
            <person name="Januszkiewicz K."/>
            <person name="Wedrychowicz H."/>
        </authorList>
    </citation>
    <scope>NUCLEOTIDE SEQUENCE [LARGE SCALE GENOMIC DNA]</scope>
    <source>
        <strain evidence="4 5">DSM 10502</strain>
    </source>
</reference>
<dbReference type="RefSeq" id="WP_234988195.1">
    <property type="nucleotide sequence ID" value="NZ_FQUG01000002.1"/>
</dbReference>
<dbReference type="GO" id="GO:0009898">
    <property type="term" value="C:cytoplasmic side of plasma membrane"/>
    <property type="evidence" value="ECO:0007669"/>
    <property type="project" value="TreeGrafter"/>
</dbReference>
<keyword evidence="1" id="KW-0547">Nucleotide-binding</keyword>
<accession>A0A1M4TEN1</accession>
<dbReference type="AlphaFoldDB" id="A0A1M4TEN1"/>
<evidence type="ECO:0000256" key="3">
    <source>
        <dbReference type="SAM" id="MobiDB-lite"/>
    </source>
</evidence>
<dbReference type="EMBL" id="FQUG01000002">
    <property type="protein sequence ID" value="SHE42901.1"/>
    <property type="molecule type" value="Genomic_DNA"/>
</dbReference>
<protein>
    <submittedName>
        <fullName evidence="4">CobQ/CobB/MinD/ParA nucleotide binding domain-containing protein</fullName>
    </submittedName>
</protein>
<dbReference type="PANTHER" id="PTHR43384">
    <property type="entry name" value="SEPTUM SITE-DETERMINING PROTEIN MIND HOMOLOG, CHLOROPLASTIC-RELATED"/>
    <property type="match status" value="1"/>
</dbReference>
<dbReference type="InterPro" id="IPR033756">
    <property type="entry name" value="YlxH/NBP35"/>
</dbReference>
<name>A0A1M4TEN1_9FIRM</name>
<dbReference type="GO" id="GO:0016887">
    <property type="term" value="F:ATP hydrolysis activity"/>
    <property type="evidence" value="ECO:0007669"/>
    <property type="project" value="TreeGrafter"/>
</dbReference>
<evidence type="ECO:0000256" key="1">
    <source>
        <dbReference type="ARBA" id="ARBA00022741"/>
    </source>
</evidence>
<evidence type="ECO:0000313" key="5">
    <source>
        <dbReference type="Proteomes" id="UP000184404"/>
    </source>
</evidence>
<dbReference type="GO" id="GO:0005829">
    <property type="term" value="C:cytosol"/>
    <property type="evidence" value="ECO:0007669"/>
    <property type="project" value="TreeGrafter"/>
</dbReference>
<dbReference type="Proteomes" id="UP000184404">
    <property type="component" value="Unassembled WGS sequence"/>
</dbReference>
<dbReference type="Gene3D" id="3.40.50.300">
    <property type="entry name" value="P-loop containing nucleotide triphosphate hydrolases"/>
    <property type="match status" value="1"/>
</dbReference>
<feature type="region of interest" description="Disordered" evidence="3">
    <location>
        <begin position="1"/>
        <end position="60"/>
    </location>
</feature>
<dbReference type="InterPro" id="IPR027417">
    <property type="entry name" value="P-loop_NTPase"/>
</dbReference>
<dbReference type="SUPFAM" id="SSF52540">
    <property type="entry name" value="P-loop containing nucleoside triphosphate hydrolases"/>
    <property type="match status" value="1"/>
</dbReference>
<dbReference type="CDD" id="cd02038">
    <property type="entry name" value="FlhG-like"/>
    <property type="match status" value="1"/>
</dbReference>
<evidence type="ECO:0000256" key="2">
    <source>
        <dbReference type="ARBA" id="ARBA00022840"/>
    </source>
</evidence>
<dbReference type="InterPro" id="IPR050625">
    <property type="entry name" value="ParA/MinD_ATPase"/>
</dbReference>
<dbReference type="InterPro" id="IPR033875">
    <property type="entry name" value="FlhG"/>
</dbReference>
<keyword evidence="5" id="KW-1185">Reference proteome</keyword>
<keyword evidence="2" id="KW-0067">ATP-binding</keyword>
<organism evidence="4 5">
    <name type="scientific">Schwartzia succinivorans DSM 10502</name>
    <dbReference type="NCBI Taxonomy" id="1123243"/>
    <lineage>
        <taxon>Bacteria</taxon>
        <taxon>Bacillati</taxon>
        <taxon>Bacillota</taxon>
        <taxon>Negativicutes</taxon>
        <taxon>Selenomonadales</taxon>
        <taxon>Selenomonadaceae</taxon>
        <taxon>Schwartzia</taxon>
    </lineage>
</organism>
<dbReference type="GO" id="GO:0005524">
    <property type="term" value="F:ATP binding"/>
    <property type="evidence" value="ECO:0007669"/>
    <property type="project" value="UniProtKB-KW"/>
</dbReference>
<sequence length="408" mass="44404">MDDQASSLRKLVQDKTEYDVPQQGSGQVFLQPKQPARQPASQGADSQGGSSQPPFYWMKPQQNLSSNEAGRKPMVYSGNPVGAAAQQIRVQPVIQQTAQPSPVNVPKPSVPYVAAPLTQPVQVRNGRGTERKSFQNAVHENGARIVAITSGKGGVGKTNLTVNLAIAMRMEGKRVIVIDADFGMANVDVVLGTVSKYHLMHLLQPEITLNDVIMHGPYGVDYISGGSAIERAVEFTQAERQVLLEKLSACGELADVILIDTGAGLGQNVIEFILAADEVVLVTTPEPTALTDAYAVMKAYNTHAQVKNMKLVVNRIYDEREGQDVTAKLRRTAERFLSMRLPSLGYIYEDRNVMNAVKKQAPLLAVYPNTLAARCVHAVAQGILYGGRKSVNLGWRGFLQKLLKFNGK</sequence>
<gene>
    <name evidence="4" type="ORF">SAMN02745190_00456</name>
</gene>
<dbReference type="STRING" id="1123243.SAMN02745190_00456"/>
<proteinExistence type="predicted"/>
<evidence type="ECO:0000313" key="4">
    <source>
        <dbReference type="EMBL" id="SHE42901.1"/>
    </source>
</evidence>
<dbReference type="Pfam" id="PF10609">
    <property type="entry name" value="ParA"/>
    <property type="match status" value="1"/>
</dbReference>